<dbReference type="Proteomes" id="UP000663870">
    <property type="component" value="Unassembled WGS sequence"/>
</dbReference>
<organism evidence="1 2">
    <name type="scientific">Rotaria sordida</name>
    <dbReference type="NCBI Taxonomy" id="392033"/>
    <lineage>
        <taxon>Eukaryota</taxon>
        <taxon>Metazoa</taxon>
        <taxon>Spiralia</taxon>
        <taxon>Gnathifera</taxon>
        <taxon>Rotifera</taxon>
        <taxon>Eurotatoria</taxon>
        <taxon>Bdelloidea</taxon>
        <taxon>Philodinida</taxon>
        <taxon>Philodinidae</taxon>
        <taxon>Rotaria</taxon>
    </lineage>
</organism>
<comment type="caution">
    <text evidence="1">The sequence shown here is derived from an EMBL/GenBank/DDBJ whole genome shotgun (WGS) entry which is preliminary data.</text>
</comment>
<evidence type="ECO:0000313" key="1">
    <source>
        <dbReference type="EMBL" id="CAF1225746.1"/>
    </source>
</evidence>
<keyword evidence="2" id="KW-1185">Reference proteome</keyword>
<reference evidence="1" key="1">
    <citation type="submission" date="2021-02" db="EMBL/GenBank/DDBJ databases">
        <authorList>
            <person name="Nowell W R."/>
        </authorList>
    </citation>
    <scope>NUCLEOTIDE SEQUENCE</scope>
</reference>
<dbReference type="InterPro" id="IPR052058">
    <property type="entry name" value="Alcohol_O-acetyltransferase"/>
</dbReference>
<dbReference type="PANTHER" id="PTHR28037:SF1">
    <property type="entry name" value="ALCOHOL O-ACETYLTRANSFERASE 1-RELATED"/>
    <property type="match status" value="1"/>
</dbReference>
<dbReference type="EMBL" id="CAJNOL010000875">
    <property type="protein sequence ID" value="CAF1225746.1"/>
    <property type="molecule type" value="Genomic_DNA"/>
</dbReference>
<gene>
    <name evidence="1" type="ORF">JXQ802_LOCUS25671</name>
</gene>
<protein>
    <submittedName>
        <fullName evidence="1">Uncharacterized protein</fullName>
    </submittedName>
</protein>
<dbReference type="PANTHER" id="PTHR28037">
    <property type="entry name" value="ALCOHOL O-ACETYLTRANSFERASE 1-RELATED"/>
    <property type="match status" value="1"/>
</dbReference>
<name>A0A814Y7T6_9BILA</name>
<accession>A0A814Y7T6</accession>
<evidence type="ECO:0000313" key="2">
    <source>
        <dbReference type="Proteomes" id="UP000663870"/>
    </source>
</evidence>
<sequence>MSLKIASVLELSGFERYSCVHGNWSTICHAAHLTGDHTIIVNNIQHVIPHLLKRHPRMRTRLHIEGYQHSLQIFDYDEEHLKANLFYSIVNTNDQSWQKIVDNECNRNPYSDNGKTIFTLFHFMLIFNENSSLSNDNLFHLLLFSNHCASDGQTGYILMNEFLTLVTLSDLCDRMEPVNTQLIPCIIQLTSRLYNPFPHFMARISTQMYQRELRKLSHLHIPVKAIPLNGEPTPFPIQPIKSNFFFTSSSSTVYSYLHEKCRNQQITLNGISFGCLLLASYHCFPSEKKE</sequence>
<dbReference type="AlphaFoldDB" id="A0A814Y7T6"/>
<proteinExistence type="predicted"/>
<dbReference type="SUPFAM" id="SSF52777">
    <property type="entry name" value="CoA-dependent acyltransferases"/>
    <property type="match status" value="1"/>
</dbReference>